<organism evidence="4 5">
    <name type="scientific">Streptomyces montanisoli</name>
    <dbReference type="NCBI Taxonomy" id="2798581"/>
    <lineage>
        <taxon>Bacteria</taxon>
        <taxon>Bacillati</taxon>
        <taxon>Actinomycetota</taxon>
        <taxon>Actinomycetes</taxon>
        <taxon>Kitasatosporales</taxon>
        <taxon>Streptomycetaceae</taxon>
        <taxon>Streptomyces</taxon>
    </lineage>
</organism>
<evidence type="ECO:0000259" key="3">
    <source>
        <dbReference type="PROSITE" id="PS51186"/>
    </source>
</evidence>
<dbReference type="PANTHER" id="PTHR43877:SF1">
    <property type="entry name" value="ACETYLTRANSFERASE"/>
    <property type="match status" value="1"/>
</dbReference>
<dbReference type="EMBL" id="JAGIQL010000035">
    <property type="protein sequence ID" value="MBP0458138.1"/>
    <property type="molecule type" value="Genomic_DNA"/>
</dbReference>
<evidence type="ECO:0000313" key="5">
    <source>
        <dbReference type="Proteomes" id="UP000670475"/>
    </source>
</evidence>
<dbReference type="SUPFAM" id="SSF55729">
    <property type="entry name" value="Acyl-CoA N-acyltransferases (Nat)"/>
    <property type="match status" value="1"/>
</dbReference>
<keyword evidence="5" id="KW-1185">Reference proteome</keyword>
<sequence length="175" mass="18430">MALGDCAAVAAVRVEGWRFAYEGLMPRAFLDAMSVEADTAVRRRQFLAAGDRVVNLVAEREGEVVGWGCWGPPRDEDAPAGTAELYALYVRPGHVASGVGRALMAEVVSGAAGAGRSRMWLWVAAGNARARRFYGLAGFAADGAGSAEEYAGVPVPEVRYARELSARPAAAESRG</sequence>
<dbReference type="PROSITE" id="PS51186">
    <property type="entry name" value="GNAT"/>
    <property type="match status" value="1"/>
</dbReference>
<evidence type="ECO:0000256" key="2">
    <source>
        <dbReference type="ARBA" id="ARBA00023315"/>
    </source>
</evidence>
<evidence type="ECO:0000313" key="4">
    <source>
        <dbReference type="EMBL" id="MBP0458138.1"/>
    </source>
</evidence>
<name>A0A940RXH0_9ACTN</name>
<dbReference type="AlphaFoldDB" id="A0A940RXH0"/>
<dbReference type="Proteomes" id="UP000670475">
    <property type="component" value="Unassembled WGS sequence"/>
</dbReference>
<keyword evidence="2" id="KW-0012">Acyltransferase</keyword>
<dbReference type="GO" id="GO:0016747">
    <property type="term" value="F:acyltransferase activity, transferring groups other than amino-acyl groups"/>
    <property type="evidence" value="ECO:0007669"/>
    <property type="project" value="InterPro"/>
</dbReference>
<gene>
    <name evidence="4" type="ORF">JFN87_11585</name>
</gene>
<dbReference type="Pfam" id="PF00583">
    <property type="entry name" value="Acetyltransf_1"/>
    <property type="match status" value="1"/>
</dbReference>
<dbReference type="InterPro" id="IPR000182">
    <property type="entry name" value="GNAT_dom"/>
</dbReference>
<protein>
    <submittedName>
        <fullName evidence="4">GNAT family N-acetyltransferase</fullName>
    </submittedName>
</protein>
<comment type="caution">
    <text evidence="4">The sequence shown here is derived from an EMBL/GenBank/DDBJ whole genome shotgun (WGS) entry which is preliminary data.</text>
</comment>
<feature type="domain" description="N-acetyltransferase" evidence="3">
    <location>
        <begin position="1"/>
        <end position="165"/>
    </location>
</feature>
<dbReference type="CDD" id="cd04301">
    <property type="entry name" value="NAT_SF"/>
    <property type="match status" value="1"/>
</dbReference>
<dbReference type="InterPro" id="IPR016181">
    <property type="entry name" value="Acyl_CoA_acyltransferase"/>
</dbReference>
<dbReference type="Gene3D" id="3.40.630.30">
    <property type="match status" value="1"/>
</dbReference>
<reference evidence="4" key="1">
    <citation type="submission" date="2021-03" db="EMBL/GenBank/DDBJ databases">
        <title>Whole genome sequence of Streptomyces bomunensis MMS17-BM035.</title>
        <authorList>
            <person name="Lee J.H."/>
        </authorList>
    </citation>
    <scope>NUCLEOTIDE SEQUENCE</scope>
    <source>
        <strain evidence="4">MMS17-BM035</strain>
    </source>
</reference>
<proteinExistence type="predicted"/>
<keyword evidence="1" id="KW-0808">Transferase</keyword>
<dbReference type="PANTHER" id="PTHR43877">
    <property type="entry name" value="AMINOALKYLPHOSPHONATE N-ACETYLTRANSFERASE-RELATED-RELATED"/>
    <property type="match status" value="1"/>
</dbReference>
<dbReference type="InterPro" id="IPR050832">
    <property type="entry name" value="Bact_Acetyltransf"/>
</dbReference>
<accession>A0A940RXH0</accession>
<evidence type="ECO:0000256" key="1">
    <source>
        <dbReference type="ARBA" id="ARBA00022679"/>
    </source>
</evidence>